<reference evidence="12 13" key="2">
    <citation type="submission" date="2018-11" db="EMBL/GenBank/DDBJ databases">
        <authorList>
            <consortium name="Pathogen Informatics"/>
        </authorList>
    </citation>
    <scope>NUCLEOTIDE SEQUENCE [LARGE SCALE GENOMIC DNA]</scope>
</reference>
<comment type="subcellular location">
    <subcellularLocation>
        <location evidence="1">Nucleus</location>
    </subcellularLocation>
</comment>
<dbReference type="SMART" id="SM00399">
    <property type="entry name" value="ZnF_C4"/>
    <property type="match status" value="1"/>
</dbReference>
<sequence length="241" mass="27350">MCRLLIASPSPQASSSNSDSVVADCVVCGDKSSGKHYGQFSCEGCKSFFKRSIRRSLSYACRGTKNCPVDVNHRNQCQFCRLKKCIKMGMRREAVQRGRMHNGPSFLSYLFPPPFVPRPPLPFFHPLMMNFPKPTDNRLTDTDIHALNEPLKVETIQEKIQATLDEYCRTQKAHQPGRFGRILLRLPSLRALDASTIESLFFSRLETSVPAILKDLLNKPVLIPKLWPYPMFPQLPVPQLT</sequence>
<dbReference type="InterPro" id="IPR035500">
    <property type="entry name" value="NHR-like_dom_sf"/>
</dbReference>
<keyword evidence="6" id="KW-0805">Transcription regulation</keyword>
<dbReference type="GO" id="GO:0043565">
    <property type="term" value="F:sequence-specific DNA binding"/>
    <property type="evidence" value="ECO:0007669"/>
    <property type="project" value="InterPro"/>
</dbReference>
<feature type="domain" description="Nuclear receptor" evidence="11">
    <location>
        <begin position="22"/>
        <end position="97"/>
    </location>
</feature>
<keyword evidence="9" id="KW-0675">Receptor</keyword>
<evidence type="ECO:0000256" key="1">
    <source>
        <dbReference type="ARBA" id="ARBA00004123"/>
    </source>
</evidence>
<keyword evidence="5" id="KW-0862">Zinc</keyword>
<keyword evidence="4" id="KW-0863">Zinc-finger</keyword>
<evidence type="ECO:0000256" key="2">
    <source>
        <dbReference type="ARBA" id="ARBA00005993"/>
    </source>
</evidence>
<dbReference type="SUPFAM" id="SSF48508">
    <property type="entry name" value="Nuclear receptor ligand-binding domain"/>
    <property type="match status" value="1"/>
</dbReference>
<dbReference type="PANTHER" id="PTHR24083">
    <property type="entry name" value="NUCLEAR HORMONE RECEPTOR"/>
    <property type="match status" value="1"/>
</dbReference>
<evidence type="ECO:0000256" key="7">
    <source>
        <dbReference type="ARBA" id="ARBA00023125"/>
    </source>
</evidence>
<keyword evidence="8" id="KW-0804">Transcription</keyword>
<dbReference type="InterPro" id="IPR013088">
    <property type="entry name" value="Znf_NHR/GATA"/>
</dbReference>
<dbReference type="GO" id="GO:0006357">
    <property type="term" value="P:regulation of transcription by RNA polymerase II"/>
    <property type="evidence" value="ECO:0007669"/>
    <property type="project" value="UniProtKB-ARBA"/>
</dbReference>
<evidence type="ECO:0000256" key="8">
    <source>
        <dbReference type="ARBA" id="ARBA00023163"/>
    </source>
</evidence>
<dbReference type="Pfam" id="PF00105">
    <property type="entry name" value="zf-C4"/>
    <property type="match status" value="1"/>
</dbReference>
<dbReference type="AlphaFoldDB" id="A0A0N4YHS5"/>
<name>A0A0N4YHS5_NIPBR</name>
<evidence type="ECO:0000256" key="4">
    <source>
        <dbReference type="ARBA" id="ARBA00022771"/>
    </source>
</evidence>
<dbReference type="SUPFAM" id="SSF57716">
    <property type="entry name" value="Glucocorticoid receptor-like (DNA-binding domain)"/>
    <property type="match status" value="1"/>
</dbReference>
<keyword evidence="3" id="KW-0479">Metal-binding</keyword>
<dbReference type="PROSITE" id="PS00031">
    <property type="entry name" value="NUCLEAR_REC_DBD_1"/>
    <property type="match status" value="1"/>
</dbReference>
<dbReference type="PRINTS" id="PR00047">
    <property type="entry name" value="STROIDFINGER"/>
</dbReference>
<dbReference type="GO" id="GO:0008270">
    <property type="term" value="F:zinc ion binding"/>
    <property type="evidence" value="ECO:0007669"/>
    <property type="project" value="UniProtKB-KW"/>
</dbReference>
<dbReference type="GO" id="GO:0003700">
    <property type="term" value="F:DNA-binding transcription factor activity"/>
    <property type="evidence" value="ECO:0007669"/>
    <property type="project" value="InterPro"/>
</dbReference>
<evidence type="ECO:0000256" key="9">
    <source>
        <dbReference type="ARBA" id="ARBA00023170"/>
    </source>
</evidence>
<evidence type="ECO:0000313" key="13">
    <source>
        <dbReference type="Proteomes" id="UP000271162"/>
    </source>
</evidence>
<evidence type="ECO:0000256" key="6">
    <source>
        <dbReference type="ARBA" id="ARBA00023015"/>
    </source>
</evidence>
<dbReference type="InterPro" id="IPR000536">
    <property type="entry name" value="Nucl_hrmn_rcpt_lig-bd"/>
</dbReference>
<keyword evidence="10" id="KW-0539">Nucleus</keyword>
<dbReference type="OMA" id="FINEDPX"/>
<reference evidence="14" key="1">
    <citation type="submission" date="2017-02" db="UniProtKB">
        <authorList>
            <consortium name="WormBaseParasite"/>
        </authorList>
    </citation>
    <scope>IDENTIFICATION</scope>
</reference>
<comment type="similarity">
    <text evidence="2">Belongs to the nuclear hormone receptor family.</text>
</comment>
<evidence type="ECO:0000256" key="3">
    <source>
        <dbReference type="ARBA" id="ARBA00022723"/>
    </source>
</evidence>
<dbReference type="GO" id="GO:0005634">
    <property type="term" value="C:nucleus"/>
    <property type="evidence" value="ECO:0007669"/>
    <property type="project" value="UniProtKB-SubCell"/>
</dbReference>
<evidence type="ECO:0000256" key="5">
    <source>
        <dbReference type="ARBA" id="ARBA00022833"/>
    </source>
</evidence>
<accession>A0A0N4YHS5</accession>
<dbReference type="Proteomes" id="UP000271162">
    <property type="component" value="Unassembled WGS sequence"/>
</dbReference>
<proteinExistence type="inferred from homology"/>
<gene>
    <name evidence="12" type="ORF">NBR_LOCUS16430</name>
</gene>
<dbReference type="FunFam" id="3.30.50.10:FF:000006">
    <property type="entry name" value="Nuclear receptor subfamily 5 group A member"/>
    <property type="match status" value="1"/>
</dbReference>
<dbReference type="WBParaSite" id="NBR_0001642901-mRNA-1">
    <property type="protein sequence ID" value="NBR_0001642901-mRNA-1"/>
    <property type="gene ID" value="NBR_0001642901"/>
</dbReference>
<keyword evidence="7" id="KW-0238">DNA-binding</keyword>
<dbReference type="PROSITE" id="PS51030">
    <property type="entry name" value="NUCLEAR_REC_DBD_2"/>
    <property type="match status" value="1"/>
</dbReference>
<dbReference type="Gene3D" id="1.10.565.10">
    <property type="entry name" value="Retinoid X Receptor"/>
    <property type="match status" value="1"/>
</dbReference>
<dbReference type="Gene3D" id="3.30.50.10">
    <property type="entry name" value="Erythroid Transcription Factor GATA-1, subunit A"/>
    <property type="match status" value="1"/>
</dbReference>
<evidence type="ECO:0000256" key="10">
    <source>
        <dbReference type="ARBA" id="ARBA00023242"/>
    </source>
</evidence>
<dbReference type="STRING" id="27835.A0A0N4YHS5"/>
<evidence type="ECO:0000313" key="12">
    <source>
        <dbReference type="EMBL" id="VDL80025.1"/>
    </source>
</evidence>
<dbReference type="Pfam" id="PF00104">
    <property type="entry name" value="Hormone_recep"/>
    <property type="match status" value="1"/>
</dbReference>
<dbReference type="InterPro" id="IPR050274">
    <property type="entry name" value="Nuclear_hormone_rcpt_NR2"/>
</dbReference>
<keyword evidence="13" id="KW-1185">Reference proteome</keyword>
<dbReference type="EMBL" id="UYSL01022197">
    <property type="protein sequence ID" value="VDL80025.1"/>
    <property type="molecule type" value="Genomic_DNA"/>
</dbReference>
<evidence type="ECO:0000313" key="14">
    <source>
        <dbReference type="WBParaSite" id="NBR_0001642901-mRNA-1"/>
    </source>
</evidence>
<protein>
    <submittedName>
        <fullName evidence="14">Steroid receptor seven-up (inferred by orthology to a D. melanogaster protein)</fullName>
    </submittedName>
</protein>
<evidence type="ECO:0000259" key="11">
    <source>
        <dbReference type="PROSITE" id="PS51030"/>
    </source>
</evidence>
<dbReference type="CDD" id="cd06958">
    <property type="entry name" value="NR_DBD_COUP_TF"/>
    <property type="match status" value="1"/>
</dbReference>
<dbReference type="InterPro" id="IPR001628">
    <property type="entry name" value="Znf_hrmn_rcpt"/>
</dbReference>
<organism evidence="14">
    <name type="scientific">Nippostrongylus brasiliensis</name>
    <name type="common">Rat hookworm</name>
    <dbReference type="NCBI Taxonomy" id="27835"/>
    <lineage>
        <taxon>Eukaryota</taxon>
        <taxon>Metazoa</taxon>
        <taxon>Ecdysozoa</taxon>
        <taxon>Nematoda</taxon>
        <taxon>Chromadorea</taxon>
        <taxon>Rhabditida</taxon>
        <taxon>Rhabditina</taxon>
        <taxon>Rhabditomorpha</taxon>
        <taxon>Strongyloidea</taxon>
        <taxon>Heligmosomidae</taxon>
        <taxon>Nippostrongylus</taxon>
    </lineage>
</organism>